<protein>
    <submittedName>
        <fullName evidence="5">Transcriptional regulator, AsnC family</fullName>
    </submittedName>
</protein>
<dbReference type="PANTHER" id="PTHR30154:SF17">
    <property type="entry name" value="DNA-BINDING TRANSCRIPTIONAL ACTIVATOR DECR"/>
    <property type="match status" value="1"/>
</dbReference>
<keyword evidence="3" id="KW-0804">Transcription</keyword>
<dbReference type="PANTHER" id="PTHR30154">
    <property type="entry name" value="LEUCINE-RESPONSIVE REGULATORY PROTEIN"/>
    <property type="match status" value="1"/>
</dbReference>
<dbReference type="GO" id="GO:0043200">
    <property type="term" value="P:response to amino acid"/>
    <property type="evidence" value="ECO:0007669"/>
    <property type="project" value="TreeGrafter"/>
</dbReference>
<proteinExistence type="predicted"/>
<dbReference type="InterPro" id="IPR011991">
    <property type="entry name" value="ArsR-like_HTH"/>
</dbReference>
<feature type="domain" description="HTH asnC-type" evidence="4">
    <location>
        <begin position="2"/>
        <end position="63"/>
    </location>
</feature>
<evidence type="ECO:0000256" key="2">
    <source>
        <dbReference type="ARBA" id="ARBA00023125"/>
    </source>
</evidence>
<evidence type="ECO:0000259" key="4">
    <source>
        <dbReference type="PROSITE" id="PS50956"/>
    </source>
</evidence>
<reference evidence="5 6" key="1">
    <citation type="submission" date="2016-10" db="EMBL/GenBank/DDBJ databases">
        <authorList>
            <person name="de Groot N.N."/>
        </authorList>
    </citation>
    <scope>NUCLEOTIDE SEQUENCE [LARGE SCALE GENOMIC DNA]</scope>
    <source>
        <strain evidence="5 6">ATCC 35022</strain>
    </source>
</reference>
<dbReference type="RefSeq" id="WP_090876717.1">
    <property type="nucleotide sequence ID" value="NZ_FMXQ01000004.1"/>
</dbReference>
<dbReference type="Proteomes" id="UP000199071">
    <property type="component" value="Unassembled WGS sequence"/>
</dbReference>
<dbReference type="SUPFAM" id="SSF46785">
    <property type="entry name" value="Winged helix' DNA-binding domain"/>
    <property type="match status" value="1"/>
</dbReference>
<dbReference type="STRING" id="665467.SAMN02982931_02471"/>
<dbReference type="SUPFAM" id="SSF54909">
    <property type="entry name" value="Dimeric alpha+beta barrel"/>
    <property type="match status" value="1"/>
</dbReference>
<dbReference type="Gene3D" id="3.30.70.920">
    <property type="match status" value="1"/>
</dbReference>
<dbReference type="PRINTS" id="PR00033">
    <property type="entry name" value="HTHASNC"/>
</dbReference>
<sequence length="162" mass="18701">MVDRLDRKILQILQEDATIPVAEIGRRIGLSTTPCWRRIQKLEEEGVITGRVALLDPKKINTRVTAFVAITTNQHNDEWLRRFAEVIREMPEVAEFYRMAGQVDYLLRVVVPDIEAYDAFYKRLIAKIDISDVSTTFAMEQIKYTTMLPLNYIALDKEKAPA</sequence>
<dbReference type="PROSITE" id="PS00519">
    <property type="entry name" value="HTH_ASNC_1"/>
    <property type="match status" value="1"/>
</dbReference>
<dbReference type="Gene3D" id="1.10.10.10">
    <property type="entry name" value="Winged helix-like DNA-binding domain superfamily/Winged helix DNA-binding domain"/>
    <property type="match status" value="1"/>
</dbReference>
<dbReference type="Pfam" id="PF13412">
    <property type="entry name" value="HTH_24"/>
    <property type="match status" value="1"/>
</dbReference>
<organism evidence="5 6">
    <name type="scientific">Bauldia litoralis</name>
    <dbReference type="NCBI Taxonomy" id="665467"/>
    <lineage>
        <taxon>Bacteria</taxon>
        <taxon>Pseudomonadati</taxon>
        <taxon>Pseudomonadota</taxon>
        <taxon>Alphaproteobacteria</taxon>
        <taxon>Hyphomicrobiales</taxon>
        <taxon>Kaistiaceae</taxon>
        <taxon>Bauldia</taxon>
    </lineage>
</organism>
<dbReference type="InterPro" id="IPR036390">
    <property type="entry name" value="WH_DNA-bd_sf"/>
</dbReference>
<dbReference type="InterPro" id="IPR036388">
    <property type="entry name" value="WH-like_DNA-bd_sf"/>
</dbReference>
<dbReference type="PROSITE" id="PS50956">
    <property type="entry name" value="HTH_ASNC_2"/>
    <property type="match status" value="1"/>
</dbReference>
<evidence type="ECO:0000313" key="5">
    <source>
        <dbReference type="EMBL" id="SDB31976.1"/>
    </source>
</evidence>
<evidence type="ECO:0000256" key="1">
    <source>
        <dbReference type="ARBA" id="ARBA00023015"/>
    </source>
</evidence>
<dbReference type="AlphaFoldDB" id="A0A1G6CGD9"/>
<dbReference type="InterPro" id="IPR000485">
    <property type="entry name" value="AsnC-type_HTH_dom"/>
</dbReference>
<dbReference type="InterPro" id="IPR019885">
    <property type="entry name" value="Tscrpt_reg_HTH_AsnC-type_CS"/>
</dbReference>
<dbReference type="CDD" id="cd00090">
    <property type="entry name" value="HTH_ARSR"/>
    <property type="match status" value="1"/>
</dbReference>
<keyword evidence="2" id="KW-0238">DNA-binding</keyword>
<dbReference type="GO" id="GO:0005829">
    <property type="term" value="C:cytosol"/>
    <property type="evidence" value="ECO:0007669"/>
    <property type="project" value="TreeGrafter"/>
</dbReference>
<keyword evidence="1" id="KW-0805">Transcription regulation</keyword>
<evidence type="ECO:0000313" key="6">
    <source>
        <dbReference type="Proteomes" id="UP000199071"/>
    </source>
</evidence>
<name>A0A1G6CGD9_9HYPH</name>
<dbReference type="InterPro" id="IPR019887">
    <property type="entry name" value="Tscrpt_reg_AsnC/Lrp_C"/>
</dbReference>
<dbReference type="GO" id="GO:0043565">
    <property type="term" value="F:sequence-specific DNA binding"/>
    <property type="evidence" value="ECO:0007669"/>
    <property type="project" value="InterPro"/>
</dbReference>
<dbReference type="GO" id="GO:0006355">
    <property type="term" value="P:regulation of DNA-templated transcription"/>
    <property type="evidence" value="ECO:0007669"/>
    <property type="project" value="UniProtKB-ARBA"/>
</dbReference>
<dbReference type="InterPro" id="IPR019888">
    <property type="entry name" value="Tscrpt_reg_AsnC-like"/>
</dbReference>
<dbReference type="InterPro" id="IPR011008">
    <property type="entry name" value="Dimeric_a/b-barrel"/>
</dbReference>
<dbReference type="OrthoDB" id="7707281at2"/>
<keyword evidence="6" id="KW-1185">Reference proteome</keyword>
<accession>A0A1G6CGD9</accession>
<dbReference type="SMART" id="SM00344">
    <property type="entry name" value="HTH_ASNC"/>
    <property type="match status" value="1"/>
</dbReference>
<gene>
    <name evidence="5" type="ORF">SAMN02982931_02471</name>
</gene>
<evidence type="ECO:0000256" key="3">
    <source>
        <dbReference type="ARBA" id="ARBA00023163"/>
    </source>
</evidence>
<dbReference type="EMBL" id="FMXQ01000004">
    <property type="protein sequence ID" value="SDB31976.1"/>
    <property type="molecule type" value="Genomic_DNA"/>
</dbReference>
<dbReference type="Pfam" id="PF01037">
    <property type="entry name" value="AsnC_trans_reg"/>
    <property type="match status" value="1"/>
</dbReference>